<organism evidence="2 3">
    <name type="scientific">Pleurodeles waltl</name>
    <name type="common">Iberian ribbed newt</name>
    <dbReference type="NCBI Taxonomy" id="8319"/>
    <lineage>
        <taxon>Eukaryota</taxon>
        <taxon>Metazoa</taxon>
        <taxon>Chordata</taxon>
        <taxon>Craniata</taxon>
        <taxon>Vertebrata</taxon>
        <taxon>Euteleostomi</taxon>
        <taxon>Amphibia</taxon>
        <taxon>Batrachia</taxon>
        <taxon>Caudata</taxon>
        <taxon>Salamandroidea</taxon>
        <taxon>Salamandridae</taxon>
        <taxon>Pleurodelinae</taxon>
        <taxon>Pleurodeles</taxon>
    </lineage>
</organism>
<proteinExistence type="predicted"/>
<feature type="region of interest" description="Disordered" evidence="1">
    <location>
        <begin position="1"/>
        <end position="34"/>
    </location>
</feature>
<keyword evidence="3" id="KW-1185">Reference proteome</keyword>
<evidence type="ECO:0000313" key="2">
    <source>
        <dbReference type="EMBL" id="KAJ1092347.1"/>
    </source>
</evidence>
<sequence>MDTAERFFSLSDQSKESDEEASSIDMDSAGSSAASIWGSNKLTCRRKPIDSRLSNVCNQGGTYRGKQLDDREGAGELQWDYTATQQTHSKINIADDLSIRPMVGLPEQAGPPSLQLIYRTIVMSKHKKTVGRLR</sequence>
<accession>A0AAV7LMQ6</accession>
<evidence type="ECO:0000256" key="1">
    <source>
        <dbReference type="SAM" id="MobiDB-lite"/>
    </source>
</evidence>
<dbReference type="AlphaFoldDB" id="A0AAV7LMQ6"/>
<dbReference type="Proteomes" id="UP001066276">
    <property type="component" value="Chromosome 11"/>
</dbReference>
<evidence type="ECO:0000313" key="3">
    <source>
        <dbReference type="Proteomes" id="UP001066276"/>
    </source>
</evidence>
<comment type="caution">
    <text evidence="2">The sequence shown here is derived from an EMBL/GenBank/DDBJ whole genome shotgun (WGS) entry which is preliminary data.</text>
</comment>
<dbReference type="EMBL" id="JANPWB010000015">
    <property type="protein sequence ID" value="KAJ1092347.1"/>
    <property type="molecule type" value="Genomic_DNA"/>
</dbReference>
<reference evidence="2" key="1">
    <citation type="journal article" date="2022" name="bioRxiv">
        <title>Sequencing and chromosome-scale assembly of the giantPleurodeles waltlgenome.</title>
        <authorList>
            <person name="Brown T."/>
            <person name="Elewa A."/>
            <person name="Iarovenko S."/>
            <person name="Subramanian E."/>
            <person name="Araus A.J."/>
            <person name="Petzold A."/>
            <person name="Susuki M."/>
            <person name="Suzuki K.-i.T."/>
            <person name="Hayashi T."/>
            <person name="Toyoda A."/>
            <person name="Oliveira C."/>
            <person name="Osipova E."/>
            <person name="Leigh N.D."/>
            <person name="Simon A."/>
            <person name="Yun M.H."/>
        </authorList>
    </citation>
    <scope>NUCLEOTIDE SEQUENCE</scope>
    <source>
        <strain evidence="2">20211129_DDA</strain>
        <tissue evidence="2">Liver</tissue>
    </source>
</reference>
<gene>
    <name evidence="2" type="ORF">NDU88_005458</name>
</gene>
<protein>
    <submittedName>
        <fullName evidence="2">Uncharacterized protein</fullName>
    </submittedName>
</protein>
<name>A0AAV7LMQ6_PLEWA</name>